<reference evidence="1 2" key="1">
    <citation type="submission" date="2015-07" db="EMBL/GenBank/DDBJ databases">
        <title>Draft genome sequence of the Amantichitinum ursilacus IGB-41, a new chitin-degrading bacterium.</title>
        <authorList>
            <person name="Kirstahler P."/>
            <person name="Guenther M."/>
            <person name="Grumaz C."/>
            <person name="Rupp S."/>
            <person name="Zibek S."/>
            <person name="Sohn K."/>
        </authorList>
    </citation>
    <scope>NUCLEOTIDE SEQUENCE [LARGE SCALE GENOMIC DNA]</scope>
    <source>
        <strain evidence="1 2">IGB-41</strain>
    </source>
</reference>
<evidence type="ECO:0000313" key="1">
    <source>
        <dbReference type="EMBL" id="KPC53364.1"/>
    </source>
</evidence>
<evidence type="ECO:0000313" key="2">
    <source>
        <dbReference type="Proteomes" id="UP000037939"/>
    </source>
</evidence>
<dbReference type="RefSeq" id="WP_152969139.1">
    <property type="nucleotide sequence ID" value="NZ_LAQT01000007.1"/>
</dbReference>
<name>A0A0N0GPC9_9NEIS</name>
<protein>
    <submittedName>
        <fullName evidence="1">Uncharacterized protein</fullName>
    </submittedName>
</protein>
<dbReference type="Proteomes" id="UP000037939">
    <property type="component" value="Unassembled WGS sequence"/>
</dbReference>
<dbReference type="AlphaFoldDB" id="A0A0N0GPC9"/>
<accession>A0A0N0GPC9</accession>
<gene>
    <name evidence="1" type="ORF">WG78_09750</name>
</gene>
<organism evidence="1 2">
    <name type="scientific">Amantichitinum ursilacus</name>
    <dbReference type="NCBI Taxonomy" id="857265"/>
    <lineage>
        <taxon>Bacteria</taxon>
        <taxon>Pseudomonadati</taxon>
        <taxon>Pseudomonadota</taxon>
        <taxon>Betaproteobacteria</taxon>
        <taxon>Neisseriales</taxon>
        <taxon>Chitinibacteraceae</taxon>
        <taxon>Amantichitinum</taxon>
    </lineage>
</organism>
<proteinExistence type="predicted"/>
<sequence>MTDVIDPRAQKARDVRKRMASARRAFSYPDPDAGPFDFEACKQAYANRHGPPRPFIDVLFAMPNVGLDEDFARDNGGGRDVRDGLSD</sequence>
<dbReference type="EMBL" id="LAQT01000007">
    <property type="protein sequence ID" value="KPC53364.1"/>
    <property type="molecule type" value="Genomic_DNA"/>
</dbReference>
<keyword evidence="2" id="KW-1185">Reference proteome</keyword>
<comment type="caution">
    <text evidence="1">The sequence shown here is derived from an EMBL/GenBank/DDBJ whole genome shotgun (WGS) entry which is preliminary data.</text>
</comment>